<reference evidence="1" key="1">
    <citation type="submission" date="2022-03" db="EMBL/GenBank/DDBJ databases">
        <authorList>
            <person name="Sayadi A."/>
        </authorList>
    </citation>
    <scope>NUCLEOTIDE SEQUENCE</scope>
</reference>
<evidence type="ECO:0000313" key="2">
    <source>
        <dbReference type="Proteomes" id="UP001152888"/>
    </source>
</evidence>
<accession>A0A9P0P6T2</accession>
<dbReference type="AlphaFoldDB" id="A0A9P0P6T2"/>
<proteinExistence type="predicted"/>
<comment type="caution">
    <text evidence="1">The sequence shown here is derived from an EMBL/GenBank/DDBJ whole genome shotgun (WGS) entry which is preliminary data.</text>
</comment>
<organism evidence="1 2">
    <name type="scientific">Acanthoscelides obtectus</name>
    <name type="common">Bean weevil</name>
    <name type="synonym">Bruchus obtectus</name>
    <dbReference type="NCBI Taxonomy" id="200917"/>
    <lineage>
        <taxon>Eukaryota</taxon>
        <taxon>Metazoa</taxon>
        <taxon>Ecdysozoa</taxon>
        <taxon>Arthropoda</taxon>
        <taxon>Hexapoda</taxon>
        <taxon>Insecta</taxon>
        <taxon>Pterygota</taxon>
        <taxon>Neoptera</taxon>
        <taxon>Endopterygota</taxon>
        <taxon>Coleoptera</taxon>
        <taxon>Polyphaga</taxon>
        <taxon>Cucujiformia</taxon>
        <taxon>Chrysomeloidea</taxon>
        <taxon>Chrysomelidae</taxon>
        <taxon>Bruchinae</taxon>
        <taxon>Bruchini</taxon>
        <taxon>Acanthoscelides</taxon>
    </lineage>
</organism>
<name>A0A9P0P6T2_ACAOB</name>
<dbReference type="Proteomes" id="UP001152888">
    <property type="component" value="Unassembled WGS sequence"/>
</dbReference>
<keyword evidence="2" id="KW-1185">Reference proteome</keyword>
<evidence type="ECO:0000313" key="1">
    <source>
        <dbReference type="EMBL" id="CAH1972582.1"/>
    </source>
</evidence>
<protein>
    <submittedName>
        <fullName evidence="1">Uncharacterized protein</fullName>
    </submittedName>
</protein>
<sequence length="68" mass="7469">MGCSCAANHKIVQVSVSKPYLSANLFVLYSRVHSTKLEIADAFFIKSIPPVSTLAKKIITCLIMVTNR</sequence>
<gene>
    <name evidence="1" type="ORF">ACAOBT_LOCUS10078</name>
</gene>
<dbReference type="EMBL" id="CAKOFQ010006800">
    <property type="protein sequence ID" value="CAH1972582.1"/>
    <property type="molecule type" value="Genomic_DNA"/>
</dbReference>